<comment type="caution">
    <text evidence="2">The sequence shown here is derived from an EMBL/GenBank/DDBJ whole genome shotgun (WGS) entry which is preliminary data.</text>
</comment>
<protein>
    <submittedName>
        <fullName evidence="2">Uncharacterized protein</fullName>
    </submittedName>
</protein>
<keyword evidence="3" id="KW-1185">Reference proteome</keyword>
<gene>
    <name evidence="2" type="ORF">OUZ56_029676</name>
</gene>
<dbReference type="EMBL" id="JAOYFB010000040">
    <property type="protein sequence ID" value="KAK4037645.1"/>
    <property type="molecule type" value="Genomic_DNA"/>
</dbReference>
<evidence type="ECO:0000313" key="2">
    <source>
        <dbReference type="EMBL" id="KAK4037645.1"/>
    </source>
</evidence>
<name>A0ABR0B7I1_9CRUS</name>
<accession>A0ABR0B7I1</accession>
<organism evidence="2 3">
    <name type="scientific">Daphnia magna</name>
    <dbReference type="NCBI Taxonomy" id="35525"/>
    <lineage>
        <taxon>Eukaryota</taxon>
        <taxon>Metazoa</taxon>
        <taxon>Ecdysozoa</taxon>
        <taxon>Arthropoda</taxon>
        <taxon>Crustacea</taxon>
        <taxon>Branchiopoda</taxon>
        <taxon>Diplostraca</taxon>
        <taxon>Cladocera</taxon>
        <taxon>Anomopoda</taxon>
        <taxon>Daphniidae</taxon>
        <taxon>Daphnia</taxon>
    </lineage>
</organism>
<feature type="compositionally biased region" description="Polar residues" evidence="1">
    <location>
        <begin position="163"/>
        <end position="176"/>
    </location>
</feature>
<sequence>MGSSLALLQSICLFQIRLAKIAPVLTTVLLLVLVHRPVPTTGPTKPRVFPSLGSNLPAWQNGLSRELAVNEPDMQGRLLSPNRRKSKRKTKKDARAIRTALKLWSTLYHDILMTNWRNIMAEVYPNFMGILDDHKLFKGADLLFGPTFANKRRPRQNSEHAQADSSPCRNRQQGHNFHQRSNDGNNSRYK</sequence>
<reference evidence="2 3" key="1">
    <citation type="journal article" date="2023" name="Nucleic Acids Res.">
        <title>The hologenome of Daphnia magna reveals possible DNA methylation and microbiome-mediated evolution of the host genome.</title>
        <authorList>
            <person name="Chaturvedi A."/>
            <person name="Li X."/>
            <person name="Dhandapani V."/>
            <person name="Marshall H."/>
            <person name="Kissane S."/>
            <person name="Cuenca-Cambronero M."/>
            <person name="Asole G."/>
            <person name="Calvet F."/>
            <person name="Ruiz-Romero M."/>
            <person name="Marangio P."/>
            <person name="Guigo R."/>
            <person name="Rago D."/>
            <person name="Mirbahai L."/>
            <person name="Eastwood N."/>
            <person name="Colbourne J.K."/>
            <person name="Zhou J."/>
            <person name="Mallon E."/>
            <person name="Orsini L."/>
        </authorList>
    </citation>
    <scope>NUCLEOTIDE SEQUENCE [LARGE SCALE GENOMIC DNA]</scope>
    <source>
        <strain evidence="2">LRV0_1</strain>
    </source>
</reference>
<feature type="region of interest" description="Disordered" evidence="1">
    <location>
        <begin position="74"/>
        <end position="93"/>
    </location>
</feature>
<evidence type="ECO:0000313" key="3">
    <source>
        <dbReference type="Proteomes" id="UP001234178"/>
    </source>
</evidence>
<dbReference type="Proteomes" id="UP001234178">
    <property type="component" value="Unassembled WGS sequence"/>
</dbReference>
<proteinExistence type="predicted"/>
<feature type="compositionally biased region" description="Basic residues" evidence="1">
    <location>
        <begin position="82"/>
        <end position="92"/>
    </location>
</feature>
<evidence type="ECO:0000256" key="1">
    <source>
        <dbReference type="SAM" id="MobiDB-lite"/>
    </source>
</evidence>
<feature type="region of interest" description="Disordered" evidence="1">
    <location>
        <begin position="148"/>
        <end position="190"/>
    </location>
</feature>